<dbReference type="Proteomes" id="UP001586593">
    <property type="component" value="Unassembled WGS sequence"/>
</dbReference>
<evidence type="ECO:0000256" key="1">
    <source>
        <dbReference type="SAM" id="MobiDB-lite"/>
    </source>
</evidence>
<feature type="region of interest" description="Disordered" evidence="1">
    <location>
        <begin position="123"/>
        <end position="186"/>
    </location>
</feature>
<accession>A0ABR3XH19</accession>
<gene>
    <name evidence="2" type="ORF">VTK73DRAFT_10318</name>
</gene>
<organism evidence="2 3">
    <name type="scientific">Phialemonium thermophilum</name>
    <dbReference type="NCBI Taxonomy" id="223376"/>
    <lineage>
        <taxon>Eukaryota</taxon>
        <taxon>Fungi</taxon>
        <taxon>Dikarya</taxon>
        <taxon>Ascomycota</taxon>
        <taxon>Pezizomycotina</taxon>
        <taxon>Sordariomycetes</taxon>
        <taxon>Sordariomycetidae</taxon>
        <taxon>Cephalothecales</taxon>
        <taxon>Cephalothecaceae</taxon>
        <taxon>Phialemonium</taxon>
    </lineage>
</organism>
<reference evidence="2 3" key="1">
    <citation type="journal article" date="2024" name="Commun. Biol.">
        <title>Comparative genomic analysis of thermophilic fungi reveals convergent evolutionary adaptations and gene losses.</title>
        <authorList>
            <person name="Steindorff A.S."/>
            <person name="Aguilar-Pontes M.V."/>
            <person name="Robinson A.J."/>
            <person name="Andreopoulos B."/>
            <person name="LaButti K."/>
            <person name="Kuo A."/>
            <person name="Mondo S."/>
            <person name="Riley R."/>
            <person name="Otillar R."/>
            <person name="Haridas S."/>
            <person name="Lipzen A."/>
            <person name="Grimwood J."/>
            <person name="Schmutz J."/>
            <person name="Clum A."/>
            <person name="Reid I.D."/>
            <person name="Moisan M.C."/>
            <person name="Butler G."/>
            <person name="Nguyen T.T.M."/>
            <person name="Dewar K."/>
            <person name="Conant G."/>
            <person name="Drula E."/>
            <person name="Henrissat B."/>
            <person name="Hansel C."/>
            <person name="Singer S."/>
            <person name="Hutchinson M.I."/>
            <person name="de Vries R.P."/>
            <person name="Natvig D.O."/>
            <person name="Powell A.J."/>
            <person name="Tsang A."/>
            <person name="Grigoriev I.V."/>
        </authorList>
    </citation>
    <scope>NUCLEOTIDE SEQUENCE [LARGE SCALE GENOMIC DNA]</scope>
    <source>
        <strain evidence="2 3">ATCC 24622</strain>
    </source>
</reference>
<comment type="caution">
    <text evidence="2">The sequence shown here is derived from an EMBL/GenBank/DDBJ whole genome shotgun (WGS) entry which is preliminary data.</text>
</comment>
<sequence>MIDLGQDFLVNPSQLAELIIPELSGLTQAKSVFAAWEEALRGLLTGTGVSLEVIAREAVESYQIQTAIKMSTSQLSRNYKLILLVPPIQLFLVNLSVQYRYPVPSQRHLFCYQENLHLSVKMGRSKKGSARRPVVKSAGSPASSKASPQVTPQKRKVADTDSESGASSFGGLHNRVVTGSSGRTRI</sequence>
<evidence type="ECO:0000313" key="2">
    <source>
        <dbReference type="EMBL" id="KAL1874949.1"/>
    </source>
</evidence>
<feature type="compositionally biased region" description="Polar residues" evidence="1">
    <location>
        <begin position="177"/>
        <end position="186"/>
    </location>
</feature>
<feature type="compositionally biased region" description="Low complexity" evidence="1">
    <location>
        <begin position="135"/>
        <end position="148"/>
    </location>
</feature>
<protein>
    <submittedName>
        <fullName evidence="2">Uncharacterized protein</fullName>
    </submittedName>
</protein>
<dbReference type="EMBL" id="JAZHXJ010000097">
    <property type="protein sequence ID" value="KAL1874949.1"/>
    <property type="molecule type" value="Genomic_DNA"/>
</dbReference>
<proteinExistence type="predicted"/>
<keyword evidence="3" id="KW-1185">Reference proteome</keyword>
<feature type="compositionally biased region" description="Basic residues" evidence="1">
    <location>
        <begin position="123"/>
        <end position="134"/>
    </location>
</feature>
<name>A0ABR3XH19_9PEZI</name>
<evidence type="ECO:0000313" key="3">
    <source>
        <dbReference type="Proteomes" id="UP001586593"/>
    </source>
</evidence>